<evidence type="ECO:0000313" key="2">
    <source>
        <dbReference type="EMBL" id="RKO90373.1"/>
    </source>
</evidence>
<sequence length="210" mass="23217">MSTTNQPDTRIERGRGTVEAYTSNKPTHNSTRSSTHPTSPDPTRLRNPSKPIIHNPAKSPNTSAESQVIRDAYLLSEVRPVVVANCPLDTTLWNPHKLLFREAGPFVEELELVGAILELGVNVLASDDDVLRLPLVEDGCQKAGHVARCKHWDSLLQHKDAVYIVQPLHPPSRGLHQCSLPIPVTVDFSIKTLKSNLFQRLPCCNSDAAR</sequence>
<dbReference type="EMBL" id="KZ995588">
    <property type="protein sequence ID" value="RKO90373.1"/>
    <property type="molecule type" value="Genomic_DNA"/>
</dbReference>
<feature type="compositionally biased region" description="Polar residues" evidence="1">
    <location>
        <begin position="20"/>
        <end position="38"/>
    </location>
</feature>
<reference evidence="3" key="1">
    <citation type="journal article" date="2018" name="Nat. Microbiol.">
        <title>Leveraging single-cell genomics to expand the fungal tree of life.</title>
        <authorList>
            <person name="Ahrendt S.R."/>
            <person name="Quandt C.A."/>
            <person name="Ciobanu D."/>
            <person name="Clum A."/>
            <person name="Salamov A."/>
            <person name="Andreopoulos B."/>
            <person name="Cheng J.F."/>
            <person name="Woyke T."/>
            <person name="Pelin A."/>
            <person name="Henrissat B."/>
            <person name="Reynolds N.K."/>
            <person name="Benny G.L."/>
            <person name="Smith M.E."/>
            <person name="James T.Y."/>
            <person name="Grigoriev I.V."/>
        </authorList>
    </citation>
    <scope>NUCLEOTIDE SEQUENCE [LARGE SCALE GENOMIC DNA]</scope>
</reference>
<organism evidence="2 3">
    <name type="scientific">Blyttiomyces helicus</name>
    <dbReference type="NCBI Taxonomy" id="388810"/>
    <lineage>
        <taxon>Eukaryota</taxon>
        <taxon>Fungi</taxon>
        <taxon>Fungi incertae sedis</taxon>
        <taxon>Chytridiomycota</taxon>
        <taxon>Chytridiomycota incertae sedis</taxon>
        <taxon>Chytridiomycetes</taxon>
        <taxon>Chytridiomycetes incertae sedis</taxon>
        <taxon>Blyttiomyces</taxon>
    </lineage>
</organism>
<feature type="region of interest" description="Disordered" evidence="1">
    <location>
        <begin position="1"/>
        <end position="65"/>
    </location>
</feature>
<dbReference type="AlphaFoldDB" id="A0A4P9WF65"/>
<evidence type="ECO:0000256" key="1">
    <source>
        <dbReference type="SAM" id="MobiDB-lite"/>
    </source>
</evidence>
<accession>A0A4P9WF65</accession>
<proteinExistence type="predicted"/>
<name>A0A4P9WF65_9FUNG</name>
<protein>
    <submittedName>
        <fullName evidence="2">Uncharacterized protein</fullName>
    </submittedName>
</protein>
<dbReference type="Proteomes" id="UP000269721">
    <property type="component" value="Unassembled WGS sequence"/>
</dbReference>
<gene>
    <name evidence="2" type="ORF">BDK51DRAFT_46664</name>
</gene>
<evidence type="ECO:0000313" key="3">
    <source>
        <dbReference type="Proteomes" id="UP000269721"/>
    </source>
</evidence>
<keyword evidence="3" id="KW-1185">Reference proteome</keyword>